<gene>
    <name evidence="1" type="ORF">Amon02_000890800</name>
</gene>
<evidence type="ECO:0000313" key="1">
    <source>
        <dbReference type="EMBL" id="GME91446.1"/>
    </source>
</evidence>
<reference evidence="1" key="1">
    <citation type="submission" date="2023-04" db="EMBL/GenBank/DDBJ databases">
        <title>Ambrosiozyma monospora NBRC 10751.</title>
        <authorList>
            <person name="Ichikawa N."/>
            <person name="Sato H."/>
            <person name="Tonouchi N."/>
        </authorList>
    </citation>
    <scope>NUCLEOTIDE SEQUENCE</scope>
    <source>
        <strain evidence="1">NBRC 10751</strain>
    </source>
</reference>
<keyword evidence="2" id="KW-1185">Reference proteome</keyword>
<dbReference type="EMBL" id="BSXS01008100">
    <property type="protein sequence ID" value="GME91446.1"/>
    <property type="molecule type" value="Genomic_DNA"/>
</dbReference>
<evidence type="ECO:0000313" key="2">
    <source>
        <dbReference type="Proteomes" id="UP001165064"/>
    </source>
</evidence>
<organism evidence="1 2">
    <name type="scientific">Ambrosiozyma monospora</name>
    <name type="common">Yeast</name>
    <name type="synonym">Endomycopsis monosporus</name>
    <dbReference type="NCBI Taxonomy" id="43982"/>
    <lineage>
        <taxon>Eukaryota</taxon>
        <taxon>Fungi</taxon>
        <taxon>Dikarya</taxon>
        <taxon>Ascomycota</taxon>
        <taxon>Saccharomycotina</taxon>
        <taxon>Pichiomycetes</taxon>
        <taxon>Pichiales</taxon>
        <taxon>Pichiaceae</taxon>
        <taxon>Ambrosiozyma</taxon>
    </lineage>
</organism>
<protein>
    <submittedName>
        <fullName evidence="1">Unnamed protein product</fullName>
    </submittedName>
</protein>
<dbReference type="Proteomes" id="UP001165064">
    <property type="component" value="Unassembled WGS sequence"/>
</dbReference>
<name>A0ACB5TM56_AMBMO</name>
<accession>A0ACB5TM56</accession>
<sequence>MTTRGASETDFLKIVDYIDKAVAYAKKTQASLPIGGNKLKDFKKKIAEGSDELTQLKKEIYDWAGQFPLAV</sequence>
<proteinExistence type="predicted"/>
<comment type="caution">
    <text evidence="1">The sequence shown here is derived from an EMBL/GenBank/DDBJ whole genome shotgun (WGS) entry which is preliminary data.</text>
</comment>